<dbReference type="InterPro" id="IPR001841">
    <property type="entry name" value="Znf_RING"/>
</dbReference>
<dbReference type="PROSITE" id="PS50119">
    <property type="entry name" value="ZF_BBOX"/>
    <property type="match status" value="1"/>
</dbReference>
<evidence type="ECO:0000256" key="3">
    <source>
        <dbReference type="ARBA" id="ARBA00022833"/>
    </source>
</evidence>
<feature type="compositionally biased region" description="Basic residues" evidence="5">
    <location>
        <begin position="33"/>
        <end position="43"/>
    </location>
</feature>
<protein>
    <submittedName>
        <fullName evidence="9">E3 ubiquitin-protein ligase TRIM56-like isoform X2</fullName>
    </submittedName>
</protein>
<dbReference type="GeneID" id="118403299"/>
<dbReference type="Gene3D" id="3.30.40.10">
    <property type="entry name" value="Zinc/RING finger domain, C3HC4 (zinc finger)"/>
    <property type="match status" value="1"/>
</dbReference>
<reference evidence="8" key="1">
    <citation type="journal article" date="2020" name="Nat. Ecol. Evol.">
        <title>Deeply conserved synteny resolves early events in vertebrate evolution.</title>
        <authorList>
            <person name="Simakov O."/>
            <person name="Marletaz F."/>
            <person name="Yue J.X."/>
            <person name="O'Connell B."/>
            <person name="Jenkins J."/>
            <person name="Brandt A."/>
            <person name="Calef R."/>
            <person name="Tung C.H."/>
            <person name="Huang T.K."/>
            <person name="Schmutz J."/>
            <person name="Satoh N."/>
            <person name="Yu J.K."/>
            <person name="Putnam N.H."/>
            <person name="Green R.E."/>
            <person name="Rokhsar D.S."/>
        </authorList>
    </citation>
    <scope>NUCLEOTIDE SEQUENCE [LARGE SCALE GENOMIC DNA]</scope>
    <source>
        <strain evidence="8">S238N-H82</strain>
    </source>
</reference>
<dbReference type="SMART" id="SM00184">
    <property type="entry name" value="RING"/>
    <property type="match status" value="1"/>
</dbReference>
<accession>A0A9J7HDX4</accession>
<dbReference type="GO" id="GO:0008270">
    <property type="term" value="F:zinc ion binding"/>
    <property type="evidence" value="ECO:0007669"/>
    <property type="project" value="UniProtKB-KW"/>
</dbReference>
<evidence type="ECO:0000256" key="1">
    <source>
        <dbReference type="ARBA" id="ARBA00022723"/>
    </source>
</evidence>
<dbReference type="InterPro" id="IPR000315">
    <property type="entry name" value="Znf_B-box"/>
</dbReference>
<keyword evidence="1" id="KW-0479">Metal-binding</keyword>
<feature type="region of interest" description="Disordered" evidence="5">
    <location>
        <begin position="407"/>
        <end position="597"/>
    </location>
</feature>
<evidence type="ECO:0000259" key="6">
    <source>
        <dbReference type="PROSITE" id="PS50089"/>
    </source>
</evidence>
<dbReference type="AlphaFoldDB" id="A0A9J7HDX4"/>
<dbReference type="InterPro" id="IPR013083">
    <property type="entry name" value="Znf_RING/FYVE/PHD"/>
</dbReference>
<dbReference type="InterPro" id="IPR047153">
    <property type="entry name" value="TRIM45/56/19-like"/>
</dbReference>
<evidence type="ECO:0000313" key="9">
    <source>
        <dbReference type="RefSeq" id="XP_035657850.1"/>
    </source>
</evidence>
<gene>
    <name evidence="9" type="primary">LOC118403299</name>
</gene>
<dbReference type="Proteomes" id="UP000001554">
    <property type="component" value="Chromosome 16"/>
</dbReference>
<sequence>MGQENSTPSHPAALASSCTSPSVFTVRPISQFARRRGSRRRARPPQTVPAEECASTSMTEKEEFSFVTCRLCQGLLNVPKLLSCWHPFCLPCLTDYKNSQTEQGSNVIACPICQETTPLPSDGIGGLRHKANVFLSRVADLSSFIETYHNTIFMKHYCTQQARFTPSNRTCKQCKDFLCQECSIYHLLQHTSATRTCRRHNLPTNAFCESCNIVVCSMCAQAAHIQHVTSDVDRASESYRDILGQLVEKCKDLKWPLEESLEKNIQETRFQIQNSTEALVSHVTQFIRKKEQFLLSQLEQFSTEMKDRVELEKEKYVPLAEQCKPMCELGDRLVRFGSNHELLSVQQEMTRRLTEASIEQTPQDISSSLQERIKFIPNQLPNLDSLLPLNVIGTTGTYTEPVSTVEAASTSACLQEEAGPSTEPDGTEDMSAGHLTEPVAENVTFKEEEVQFTSTPEDLPESGKRKRKTGNTEETTTEEGAVAKKPKVVESGDDPQEESDEEDDNITPAGSTEGVVEKECTGNQEDAPRSQEVAESAEEASQTSEEALETWEDASEGSQEHDPVQVKEEVEEHTAEEAEKGEEGEVEKDEDNIATRVRGRKKGWLKWW</sequence>
<organism evidence="8 9">
    <name type="scientific">Branchiostoma floridae</name>
    <name type="common">Florida lancelet</name>
    <name type="synonym">Amphioxus</name>
    <dbReference type="NCBI Taxonomy" id="7739"/>
    <lineage>
        <taxon>Eukaryota</taxon>
        <taxon>Metazoa</taxon>
        <taxon>Chordata</taxon>
        <taxon>Cephalochordata</taxon>
        <taxon>Leptocardii</taxon>
        <taxon>Amphioxiformes</taxon>
        <taxon>Branchiostomatidae</taxon>
        <taxon>Branchiostoma</taxon>
    </lineage>
</organism>
<dbReference type="Pfam" id="PF00643">
    <property type="entry name" value="zf-B_box"/>
    <property type="match status" value="1"/>
</dbReference>
<evidence type="ECO:0000256" key="2">
    <source>
        <dbReference type="ARBA" id="ARBA00022771"/>
    </source>
</evidence>
<proteinExistence type="predicted"/>
<evidence type="ECO:0000256" key="4">
    <source>
        <dbReference type="PROSITE-ProRule" id="PRU00024"/>
    </source>
</evidence>
<feature type="compositionally biased region" description="Low complexity" evidence="5">
    <location>
        <begin position="530"/>
        <end position="545"/>
    </location>
</feature>
<keyword evidence="2 4" id="KW-0863">Zinc-finger</keyword>
<evidence type="ECO:0000259" key="7">
    <source>
        <dbReference type="PROSITE" id="PS50119"/>
    </source>
</evidence>
<feature type="domain" description="B box-type" evidence="7">
    <location>
        <begin position="192"/>
        <end position="232"/>
    </location>
</feature>
<feature type="domain" description="RING-type" evidence="6">
    <location>
        <begin position="69"/>
        <end position="114"/>
    </location>
</feature>
<dbReference type="SUPFAM" id="SSF57845">
    <property type="entry name" value="B-box zinc-binding domain"/>
    <property type="match status" value="1"/>
</dbReference>
<name>A0A9J7HDX4_BRAFL</name>
<dbReference type="RefSeq" id="XP_035657850.1">
    <property type="nucleotide sequence ID" value="XM_035801957.1"/>
</dbReference>
<dbReference type="PANTHER" id="PTHR25462">
    <property type="entry name" value="BONUS, ISOFORM C-RELATED"/>
    <property type="match status" value="1"/>
</dbReference>
<dbReference type="PANTHER" id="PTHR25462:SF296">
    <property type="entry name" value="MEIOTIC P26, ISOFORM F"/>
    <property type="match status" value="1"/>
</dbReference>
<dbReference type="PROSITE" id="PS50089">
    <property type="entry name" value="ZF_RING_2"/>
    <property type="match status" value="1"/>
</dbReference>
<evidence type="ECO:0000256" key="5">
    <source>
        <dbReference type="SAM" id="MobiDB-lite"/>
    </source>
</evidence>
<feature type="compositionally biased region" description="Acidic residues" evidence="5">
    <location>
        <begin position="546"/>
        <end position="555"/>
    </location>
</feature>
<feature type="compositionally biased region" description="Basic and acidic residues" evidence="5">
    <location>
        <begin position="558"/>
        <end position="583"/>
    </location>
</feature>
<keyword evidence="3" id="KW-0862">Zinc</keyword>
<dbReference type="InterPro" id="IPR018957">
    <property type="entry name" value="Znf_C3HC4_RING-type"/>
</dbReference>
<dbReference type="PROSITE" id="PS00518">
    <property type="entry name" value="ZF_RING_1"/>
    <property type="match status" value="1"/>
</dbReference>
<dbReference type="InterPro" id="IPR017907">
    <property type="entry name" value="Znf_RING_CS"/>
</dbReference>
<dbReference type="Gene3D" id="3.30.160.60">
    <property type="entry name" value="Classic Zinc Finger"/>
    <property type="match status" value="1"/>
</dbReference>
<dbReference type="Pfam" id="PF00097">
    <property type="entry name" value="zf-C3HC4"/>
    <property type="match status" value="1"/>
</dbReference>
<evidence type="ECO:0000313" key="8">
    <source>
        <dbReference type="Proteomes" id="UP000001554"/>
    </source>
</evidence>
<feature type="compositionally biased region" description="Acidic residues" evidence="5">
    <location>
        <begin position="491"/>
        <end position="505"/>
    </location>
</feature>
<feature type="region of interest" description="Disordered" evidence="5">
    <location>
        <begin position="1"/>
        <end position="54"/>
    </location>
</feature>
<dbReference type="SUPFAM" id="SSF57850">
    <property type="entry name" value="RING/U-box"/>
    <property type="match status" value="1"/>
</dbReference>
<keyword evidence="8" id="KW-1185">Reference proteome</keyword>
<reference evidence="9" key="2">
    <citation type="submission" date="2025-08" db="UniProtKB">
        <authorList>
            <consortium name="RefSeq"/>
        </authorList>
    </citation>
    <scope>IDENTIFICATION</scope>
    <source>
        <strain evidence="9">S238N-H82</strain>
        <tissue evidence="9">Testes</tissue>
    </source>
</reference>